<evidence type="ECO:0000256" key="1">
    <source>
        <dbReference type="SAM" id="MobiDB-lite"/>
    </source>
</evidence>
<organism evidence="2 3">
    <name type="scientific">Streptomyces fagopyri</name>
    <dbReference type="NCBI Taxonomy" id="2662397"/>
    <lineage>
        <taxon>Bacteria</taxon>
        <taxon>Bacillati</taxon>
        <taxon>Actinomycetota</taxon>
        <taxon>Actinomycetes</taxon>
        <taxon>Kitasatosporales</taxon>
        <taxon>Streptomycetaceae</taxon>
        <taxon>Streptomyces</taxon>
    </lineage>
</organism>
<feature type="region of interest" description="Disordered" evidence="1">
    <location>
        <begin position="1"/>
        <end position="29"/>
    </location>
</feature>
<evidence type="ECO:0000313" key="3">
    <source>
        <dbReference type="Proteomes" id="UP000326179"/>
    </source>
</evidence>
<dbReference type="AlphaFoldDB" id="A0A5Q0L8P6"/>
<dbReference type="Proteomes" id="UP000326179">
    <property type="component" value="Chromosome"/>
</dbReference>
<sequence>MTVEPTDRKTDLGTDARADLRAGFGTDPGTGLEADFRAMGAGFGAGVTDAVPAAGESPAQTFTEAYDPLPAREFGVPAPFPRARFDLVREQV</sequence>
<name>A0A5Q0L8P6_9ACTN</name>
<dbReference type="KEGG" id="sfy:GFH48_07840"/>
<proteinExistence type="predicted"/>
<gene>
    <name evidence="2" type="ORF">GFH48_07840</name>
</gene>
<protein>
    <submittedName>
        <fullName evidence="2">Uncharacterized protein</fullName>
    </submittedName>
</protein>
<keyword evidence="3" id="KW-1185">Reference proteome</keyword>
<accession>A0A5Q0L8P6</accession>
<reference evidence="2 3" key="1">
    <citation type="submission" date="2019-10" db="EMBL/GenBank/DDBJ databases">
        <title>A novel species.</title>
        <authorList>
            <person name="Gao J."/>
        </authorList>
    </citation>
    <scope>NUCLEOTIDE SEQUENCE [LARGE SCALE GENOMIC DNA]</scope>
    <source>
        <strain evidence="2 3">QMT-28</strain>
    </source>
</reference>
<evidence type="ECO:0000313" key="2">
    <source>
        <dbReference type="EMBL" id="QFZ73184.1"/>
    </source>
</evidence>
<dbReference type="EMBL" id="CP045643">
    <property type="protein sequence ID" value="QFZ73184.1"/>
    <property type="molecule type" value="Genomic_DNA"/>
</dbReference>
<dbReference type="RefSeq" id="WP_153287549.1">
    <property type="nucleotide sequence ID" value="NZ_CP045643.1"/>
</dbReference>
<feature type="compositionally biased region" description="Basic and acidic residues" evidence="1">
    <location>
        <begin position="1"/>
        <end position="20"/>
    </location>
</feature>